<dbReference type="SUPFAM" id="SSF56112">
    <property type="entry name" value="Protein kinase-like (PK-like)"/>
    <property type="match status" value="1"/>
</dbReference>
<keyword evidence="5" id="KW-1185">Reference proteome</keyword>
<dbReference type="InterPro" id="IPR000719">
    <property type="entry name" value="Prot_kinase_dom"/>
</dbReference>
<protein>
    <submittedName>
        <fullName evidence="4">Putative Wall-associated receptor kinase-like 8</fullName>
    </submittedName>
</protein>
<keyword evidence="4" id="KW-0808">Transferase</keyword>
<name>A0A8K0N8Q9_COCNU</name>
<dbReference type="GO" id="GO:0007166">
    <property type="term" value="P:cell surface receptor signaling pathway"/>
    <property type="evidence" value="ECO:0007669"/>
    <property type="project" value="InterPro"/>
</dbReference>
<dbReference type="Gene3D" id="1.10.510.10">
    <property type="entry name" value="Transferase(Phosphotransferase) domain 1"/>
    <property type="match status" value="1"/>
</dbReference>
<reference evidence="4" key="2">
    <citation type="submission" date="2019-07" db="EMBL/GenBank/DDBJ databases">
        <authorList>
            <person name="Yang Y."/>
            <person name="Bocs S."/>
            <person name="Baudouin L."/>
        </authorList>
    </citation>
    <scope>NUCLEOTIDE SEQUENCE</scope>
    <source>
        <tissue evidence="4">Spear leaf of Hainan Tall coconut</tissue>
    </source>
</reference>
<accession>A0A8K0N8Q9</accession>
<gene>
    <name evidence="4" type="ORF">COCNU_11G004780</name>
</gene>
<dbReference type="PROSITE" id="PS50011">
    <property type="entry name" value="PROTEIN_KINASE_DOM"/>
    <property type="match status" value="1"/>
</dbReference>
<dbReference type="EMBL" id="CM017882">
    <property type="protein sequence ID" value="KAG1363651.1"/>
    <property type="molecule type" value="Genomic_DNA"/>
</dbReference>
<dbReference type="Proteomes" id="UP000797356">
    <property type="component" value="Chromosome 11"/>
</dbReference>
<keyword evidence="4" id="KW-0675">Receptor</keyword>
<dbReference type="Gene3D" id="3.30.200.20">
    <property type="entry name" value="Phosphorylase Kinase, domain 1"/>
    <property type="match status" value="1"/>
</dbReference>
<dbReference type="AlphaFoldDB" id="A0A8K0N8Q9"/>
<keyword evidence="4" id="KW-0418">Kinase</keyword>
<reference evidence="4" key="1">
    <citation type="journal article" date="2017" name="Gigascience">
        <title>The genome draft of coconut (Cocos nucifera).</title>
        <authorList>
            <person name="Xiao Y."/>
            <person name="Xu P."/>
            <person name="Fan H."/>
            <person name="Baudouin L."/>
            <person name="Xia W."/>
            <person name="Bocs S."/>
            <person name="Xu J."/>
            <person name="Li Q."/>
            <person name="Guo A."/>
            <person name="Zhou L."/>
            <person name="Li J."/>
            <person name="Wu Y."/>
            <person name="Ma Z."/>
            <person name="Armero A."/>
            <person name="Issali A.E."/>
            <person name="Liu N."/>
            <person name="Peng M."/>
            <person name="Yang Y."/>
        </authorList>
    </citation>
    <scope>NUCLEOTIDE SEQUENCE</scope>
    <source>
        <tissue evidence="4">Spear leaf of Hainan Tall coconut</tissue>
    </source>
</reference>
<dbReference type="InterPro" id="IPR001245">
    <property type="entry name" value="Ser-Thr/Tyr_kinase_cat_dom"/>
</dbReference>
<dbReference type="Pfam" id="PF07714">
    <property type="entry name" value="PK_Tyr_Ser-Thr"/>
    <property type="match status" value="1"/>
</dbReference>
<evidence type="ECO:0000256" key="1">
    <source>
        <dbReference type="ARBA" id="ARBA00022741"/>
    </source>
</evidence>
<organism evidence="4 5">
    <name type="scientific">Cocos nucifera</name>
    <name type="common">Coconut palm</name>
    <dbReference type="NCBI Taxonomy" id="13894"/>
    <lineage>
        <taxon>Eukaryota</taxon>
        <taxon>Viridiplantae</taxon>
        <taxon>Streptophyta</taxon>
        <taxon>Embryophyta</taxon>
        <taxon>Tracheophyta</taxon>
        <taxon>Spermatophyta</taxon>
        <taxon>Magnoliopsida</taxon>
        <taxon>Liliopsida</taxon>
        <taxon>Arecaceae</taxon>
        <taxon>Arecoideae</taxon>
        <taxon>Cocoseae</taxon>
        <taxon>Attaleinae</taxon>
        <taxon>Cocos</taxon>
    </lineage>
</organism>
<dbReference type="GO" id="GO:0005886">
    <property type="term" value="C:plasma membrane"/>
    <property type="evidence" value="ECO:0007669"/>
    <property type="project" value="TreeGrafter"/>
</dbReference>
<dbReference type="GO" id="GO:0004674">
    <property type="term" value="F:protein serine/threonine kinase activity"/>
    <property type="evidence" value="ECO:0007669"/>
    <property type="project" value="TreeGrafter"/>
</dbReference>
<dbReference type="OrthoDB" id="4062651at2759"/>
<dbReference type="GO" id="GO:0005524">
    <property type="term" value="F:ATP binding"/>
    <property type="evidence" value="ECO:0007669"/>
    <property type="project" value="UniProtKB-KW"/>
</dbReference>
<evidence type="ECO:0000256" key="2">
    <source>
        <dbReference type="ARBA" id="ARBA00022840"/>
    </source>
</evidence>
<evidence type="ECO:0000259" key="3">
    <source>
        <dbReference type="PROSITE" id="PS50011"/>
    </source>
</evidence>
<keyword evidence="1" id="KW-0547">Nucleotide-binding</keyword>
<dbReference type="PANTHER" id="PTHR27005:SF466">
    <property type="entry name" value="NON-FUNCTIONAL PSEUDOKINASE ZED1-LIKE"/>
    <property type="match status" value="1"/>
</dbReference>
<comment type="caution">
    <text evidence="4">The sequence shown here is derived from an EMBL/GenBank/DDBJ whole genome shotgun (WGS) entry which is preliminary data.</text>
</comment>
<feature type="domain" description="Protein kinase" evidence="3">
    <location>
        <begin position="58"/>
        <end position="325"/>
    </location>
</feature>
<keyword evidence="2" id="KW-0067">ATP-binding</keyword>
<dbReference type="InterPro" id="IPR045274">
    <property type="entry name" value="WAK-like"/>
</dbReference>
<sequence>MRGLFSSEVREATSKHDGMDFVRNGAWLLEALISSCQGNTNPIRIFSANELAAATDNYHEDRFVGLGLSVVYWGTEEGQSFAVKIFINGDFDMFINEAISLSQVNHKNVVRLLGCCIETQVPILVYEFLSNGTLRDHFFTTGPSLGMPWATRLRIATEVADALSYLHIALSRPIVHRNIKSSSILLDEHYSAKIGTFGFSAFITGEEKQPADPLYDSMQHLSAKSGDVYDFGVVLIELITGKELREIVHTNDRIVPRKRTLVDQFVSSVGVNLHNVLETGIIQEGEREQLVACTMLARKCVQANEEERPTMKEVVQELRQIKRFTLSCTVYLLINLICDLGFS</sequence>
<evidence type="ECO:0000313" key="5">
    <source>
        <dbReference type="Proteomes" id="UP000797356"/>
    </source>
</evidence>
<dbReference type="InterPro" id="IPR011009">
    <property type="entry name" value="Kinase-like_dom_sf"/>
</dbReference>
<evidence type="ECO:0000313" key="4">
    <source>
        <dbReference type="EMBL" id="KAG1363651.1"/>
    </source>
</evidence>
<dbReference type="PANTHER" id="PTHR27005">
    <property type="entry name" value="WALL-ASSOCIATED RECEPTOR KINASE-LIKE 21"/>
    <property type="match status" value="1"/>
</dbReference>
<proteinExistence type="predicted"/>